<dbReference type="OrthoDB" id="6508832at2759"/>
<reference evidence="2 3" key="1">
    <citation type="journal article" date="2018" name="Mol. Plant">
        <title>The genome of Artemisia annua provides insight into the evolution of Asteraceae family and artemisinin biosynthesis.</title>
        <authorList>
            <person name="Shen Q."/>
            <person name="Zhang L."/>
            <person name="Liao Z."/>
            <person name="Wang S."/>
            <person name="Yan T."/>
            <person name="Shi P."/>
            <person name="Liu M."/>
            <person name="Fu X."/>
            <person name="Pan Q."/>
            <person name="Wang Y."/>
            <person name="Lv Z."/>
            <person name="Lu X."/>
            <person name="Zhang F."/>
            <person name="Jiang W."/>
            <person name="Ma Y."/>
            <person name="Chen M."/>
            <person name="Hao X."/>
            <person name="Li L."/>
            <person name="Tang Y."/>
            <person name="Lv G."/>
            <person name="Zhou Y."/>
            <person name="Sun X."/>
            <person name="Brodelius P.E."/>
            <person name="Rose J.K.C."/>
            <person name="Tang K."/>
        </authorList>
    </citation>
    <scope>NUCLEOTIDE SEQUENCE [LARGE SCALE GENOMIC DNA]</scope>
    <source>
        <strain evidence="3">cv. Huhao1</strain>
        <tissue evidence="2">Leaf</tissue>
    </source>
</reference>
<dbReference type="Gene3D" id="3.10.110.10">
    <property type="entry name" value="Ubiquitin Conjugating Enzyme"/>
    <property type="match status" value="1"/>
</dbReference>
<dbReference type="Pfam" id="PF00179">
    <property type="entry name" value="UQ_con"/>
    <property type="match status" value="1"/>
</dbReference>
<evidence type="ECO:0000259" key="1">
    <source>
        <dbReference type="PROSITE" id="PS50127"/>
    </source>
</evidence>
<evidence type="ECO:0000313" key="2">
    <source>
        <dbReference type="EMBL" id="PWA93588.1"/>
    </source>
</evidence>
<protein>
    <submittedName>
        <fullName evidence="2">MMS/ZWEI-like protein</fullName>
    </submittedName>
</protein>
<dbReference type="InterPro" id="IPR000608">
    <property type="entry name" value="UBC"/>
</dbReference>
<keyword evidence="3" id="KW-1185">Reference proteome</keyword>
<dbReference type="EMBL" id="PKPP01000374">
    <property type="protein sequence ID" value="PWA93588.1"/>
    <property type="molecule type" value="Genomic_DNA"/>
</dbReference>
<comment type="caution">
    <text evidence="2">The sequence shown here is derived from an EMBL/GenBank/DDBJ whole genome shotgun (WGS) entry which is preliminary data.</text>
</comment>
<dbReference type="InterPro" id="IPR016135">
    <property type="entry name" value="UBQ-conjugating_enzyme/RWD"/>
</dbReference>
<proteinExistence type="predicted"/>
<dbReference type="PANTHER" id="PTHR24068">
    <property type="entry name" value="UBIQUITIN-CONJUGATING ENZYME E2"/>
    <property type="match status" value="1"/>
</dbReference>
<evidence type="ECO:0000313" key="3">
    <source>
        <dbReference type="Proteomes" id="UP000245207"/>
    </source>
</evidence>
<organism evidence="2 3">
    <name type="scientific">Artemisia annua</name>
    <name type="common">Sweet wormwood</name>
    <dbReference type="NCBI Taxonomy" id="35608"/>
    <lineage>
        <taxon>Eukaryota</taxon>
        <taxon>Viridiplantae</taxon>
        <taxon>Streptophyta</taxon>
        <taxon>Embryophyta</taxon>
        <taxon>Tracheophyta</taxon>
        <taxon>Spermatophyta</taxon>
        <taxon>Magnoliopsida</taxon>
        <taxon>eudicotyledons</taxon>
        <taxon>Gunneridae</taxon>
        <taxon>Pentapetalae</taxon>
        <taxon>asterids</taxon>
        <taxon>campanulids</taxon>
        <taxon>Asterales</taxon>
        <taxon>Asteraceae</taxon>
        <taxon>Asteroideae</taxon>
        <taxon>Anthemideae</taxon>
        <taxon>Artemisiinae</taxon>
        <taxon>Artemisia</taxon>
    </lineage>
</organism>
<dbReference type="SUPFAM" id="SSF54495">
    <property type="entry name" value="UBC-like"/>
    <property type="match status" value="1"/>
</dbReference>
<gene>
    <name evidence="2" type="ORF">CTI12_AA069410</name>
</gene>
<dbReference type="PROSITE" id="PS50127">
    <property type="entry name" value="UBC_2"/>
    <property type="match status" value="1"/>
</dbReference>
<dbReference type="AlphaFoldDB" id="A0A2U1Q6G5"/>
<sequence>MVIHNWSTLTYGGTTSGQKQPEHIKMQDQKTVHEGRIYQLKLICGDEYPEKPPSVKFQSRINMSCVDQETGVVEPSLFPMLADWHREYTMEDILTQLKKEMASPQNRKLTQPPEGASDILSKLFCIPFLLYIPI</sequence>
<name>A0A2U1Q6G5_ARTAN</name>
<feature type="domain" description="UBC core" evidence="1">
    <location>
        <begin position="1"/>
        <end position="134"/>
    </location>
</feature>
<accession>A0A2U1Q6G5</accession>
<dbReference type="Proteomes" id="UP000245207">
    <property type="component" value="Unassembled WGS sequence"/>
</dbReference>